<gene>
    <name evidence="18" type="primary">LOC103489589</name>
</gene>
<evidence type="ECO:0000256" key="5">
    <source>
        <dbReference type="ARBA" id="ARBA00022833"/>
    </source>
</evidence>
<feature type="compositionally biased region" description="Polar residues" evidence="11">
    <location>
        <begin position="617"/>
        <end position="640"/>
    </location>
</feature>
<dbReference type="AlphaFoldDB" id="A0A1S3BH30"/>
<name>A0A1S3BH30_CUCME</name>
<evidence type="ECO:0000259" key="12">
    <source>
        <dbReference type="PROSITE" id="PS50090"/>
    </source>
</evidence>
<sequence length="1026" mass="111294">MEDKRRDTANIPSNTTDSSSSEPPSSRRRAGAHKRKASALGASNSLSAPSKRVTRDKSALSHPPNHNGPFTRARLGPNNVPGAASVNAAGGLAPGSVKADGSLLHSEVQRGDALVSAAEELSKATRLANLEASFEADFEAIKSRGAKVHVVPNHCGWFSWTKVHPIEERTLSTFFSGKVANRSPDIYIEIRNWIMKKFHANPSTQIESKDLSELEVGELDARQEVMEFLDHWGLINFHPFPATDSISTNDVNDENQKDSLVEKLFHFETLESCPSVVPKINATTAAPPRLLRESAISEEIVRPEGPSVEYHCNSCSGDCSRKRYHCQKRADFDLCSECFNNGKFDSDMSSSDFILMESAGVPGASGGKWTDQETLLLLEALELYKENWNEIAEHVATKTKAQCILHFIQMPIEDTFLESEGNVEVGGKETTVPPLIENDASVPSDITESVDNKATGKEASSVENVSKEDTGEVKVGQDNPKSEDVEGKGSLVKSTSKDGDQKVSEDIALNALREAFEAIGYVLTPEHSLSFADVGNPVMALAAFLARLVGSDVASASARFSLKSISQKSPSLELATRHCFILEDPPDDKKAQDNLESVDNVEAQKNDKEESAKQSEDNSTSVLDDRALSTNNSNNKSGESVTKETTENGNSSDAIREHNPIINHGSDTSSNLKELGEKELLKDEKTGIVKESENLESKLTSNPVETSGEGTTVEKPLESTLSSNDVHMSDLQHAEKSEIQKQVPPHSAKTSKEVDDETKRLSSGDEPQPISSANSVKEASNDVAMVSDSHDKNEARQTETSKSLVNQGPNKVSDSLPSEENASTEPVKPNSAVERRADDNQSKDNKEENSNSTGKKEEKIDKLKCAAVTALSAAAVKAKILANQEEDQIRQLAMILIEKQLHKLESKLAFFNEMDNVTMRVREQLDRSKQRLFQERAQIIAARLGLPASSSRGVAPTLPANRMATNFPNSAPRPPMGMTPQRPPTSGPPGMAPTNPNPQYATSSTTISGSSIRPANQDTLSSVGTK</sequence>
<evidence type="ECO:0000256" key="4">
    <source>
        <dbReference type="ARBA" id="ARBA00022771"/>
    </source>
</evidence>
<keyword evidence="9" id="KW-0539">Nucleus</keyword>
<dbReference type="RefSeq" id="XP_008447039.1">
    <property type="nucleotide sequence ID" value="XM_008448817.3"/>
</dbReference>
<dbReference type="InterPro" id="IPR041984">
    <property type="entry name" value="Rsc8/Ssr1/Ssr2_ZZ"/>
</dbReference>
<dbReference type="Proteomes" id="UP001652600">
    <property type="component" value="Chromosome 1"/>
</dbReference>
<dbReference type="Gene3D" id="1.10.10.10">
    <property type="entry name" value="Winged helix-like DNA-binding domain superfamily/Winged helix DNA-binding domain"/>
    <property type="match status" value="1"/>
</dbReference>
<feature type="domain" description="ZZ-type" evidence="13">
    <location>
        <begin position="307"/>
        <end position="361"/>
    </location>
</feature>
<feature type="compositionally biased region" description="Low complexity" evidence="11">
    <location>
        <begin position="38"/>
        <end position="50"/>
    </location>
</feature>
<dbReference type="InterPro" id="IPR000433">
    <property type="entry name" value="Znf_ZZ"/>
</dbReference>
<dbReference type="InterPro" id="IPR001005">
    <property type="entry name" value="SANT/Myb"/>
</dbReference>
<feature type="compositionally biased region" description="Basic and acidic residues" evidence="11">
    <location>
        <begin position="788"/>
        <end position="799"/>
    </location>
</feature>
<evidence type="ECO:0000256" key="6">
    <source>
        <dbReference type="ARBA" id="ARBA00023015"/>
    </source>
</evidence>
<dbReference type="InterPro" id="IPR017884">
    <property type="entry name" value="SANT_dom"/>
</dbReference>
<keyword evidence="3" id="KW-0479">Metal-binding</keyword>
<feature type="compositionally biased region" description="Pro residues" evidence="11">
    <location>
        <begin position="971"/>
        <end position="991"/>
    </location>
</feature>
<dbReference type="InterPro" id="IPR017930">
    <property type="entry name" value="Myb_dom"/>
</dbReference>
<evidence type="ECO:0000256" key="9">
    <source>
        <dbReference type="ARBA" id="ARBA00023242"/>
    </source>
</evidence>
<feature type="compositionally biased region" description="Polar residues" evidence="11">
    <location>
        <begin position="800"/>
        <end position="824"/>
    </location>
</feature>
<keyword evidence="17" id="KW-1185">Reference proteome</keyword>
<dbReference type="OrthoDB" id="118550at2759"/>
<feature type="region of interest" description="Disordered" evidence="11">
    <location>
        <begin position="599"/>
        <end position="860"/>
    </location>
</feature>
<proteinExistence type="predicted"/>
<dbReference type="Gene3D" id="3.30.60.90">
    <property type="match status" value="1"/>
</dbReference>
<reference evidence="17" key="1">
    <citation type="submission" date="2025-05" db="UniProtKB">
        <authorList>
            <consortium name="RefSeq"/>
        </authorList>
    </citation>
    <scope>NUCLEOTIDE SEQUENCE [LARGE SCALE GENOMIC DNA]</scope>
</reference>
<dbReference type="PANTHER" id="PTHR12802:SF41">
    <property type="entry name" value="BRAHMA ASSOCIATED PROTEIN 155 KDA"/>
    <property type="match status" value="1"/>
</dbReference>
<dbReference type="Pfam" id="PF16495">
    <property type="entry name" value="SWIRM-assoc_1"/>
    <property type="match status" value="1"/>
</dbReference>
<evidence type="ECO:0000256" key="8">
    <source>
        <dbReference type="ARBA" id="ARBA00023163"/>
    </source>
</evidence>
<feature type="domain" description="Myb-like" evidence="12">
    <location>
        <begin position="361"/>
        <end position="411"/>
    </location>
</feature>
<feature type="domain" description="SWIRM" evidence="14">
    <location>
        <begin position="149"/>
        <end position="246"/>
    </location>
</feature>
<protein>
    <submittedName>
        <fullName evidence="18">SWI/SNF complex subunit SWI3D</fullName>
    </submittedName>
</protein>
<dbReference type="GO" id="GO:0008270">
    <property type="term" value="F:zinc ion binding"/>
    <property type="evidence" value="ECO:0007669"/>
    <property type="project" value="UniProtKB-KW"/>
</dbReference>
<dbReference type="SUPFAM" id="SSF57850">
    <property type="entry name" value="RING/U-box"/>
    <property type="match status" value="1"/>
</dbReference>
<dbReference type="SMART" id="SM00717">
    <property type="entry name" value="SANT"/>
    <property type="match status" value="1"/>
</dbReference>
<feature type="domain" description="SANT" evidence="15">
    <location>
        <begin position="364"/>
        <end position="415"/>
    </location>
</feature>
<feature type="compositionally biased region" description="Basic and acidic residues" evidence="11">
    <location>
        <begin position="602"/>
        <end position="616"/>
    </location>
</feature>
<dbReference type="PROSITE" id="PS50135">
    <property type="entry name" value="ZF_ZZ_2"/>
    <property type="match status" value="1"/>
</dbReference>
<feature type="compositionally biased region" description="Basic and acidic residues" evidence="11">
    <location>
        <begin position="674"/>
        <end position="696"/>
    </location>
</feature>
<feature type="compositionally biased region" description="Low complexity" evidence="11">
    <location>
        <begin position="1002"/>
        <end position="1012"/>
    </location>
</feature>
<keyword evidence="8" id="KW-0804">Transcription</keyword>
<dbReference type="InterPro" id="IPR007526">
    <property type="entry name" value="SWIRM"/>
</dbReference>
<dbReference type="PROSITE" id="PS51293">
    <property type="entry name" value="SANT"/>
    <property type="match status" value="1"/>
</dbReference>
<evidence type="ECO:0000313" key="17">
    <source>
        <dbReference type="Proteomes" id="UP001652600"/>
    </source>
</evidence>
<dbReference type="eggNOG" id="KOG1279">
    <property type="taxonomic scope" value="Eukaryota"/>
</dbReference>
<dbReference type="GO" id="GO:0005634">
    <property type="term" value="C:nucleus"/>
    <property type="evidence" value="ECO:0007669"/>
    <property type="project" value="UniProtKB-SubCell"/>
</dbReference>
<dbReference type="InParanoid" id="A0A1S3BH30"/>
<evidence type="ECO:0000256" key="11">
    <source>
        <dbReference type="SAM" id="MobiDB-lite"/>
    </source>
</evidence>
<dbReference type="SMART" id="SM00291">
    <property type="entry name" value="ZnF_ZZ"/>
    <property type="match status" value="1"/>
</dbReference>
<evidence type="ECO:0000259" key="13">
    <source>
        <dbReference type="PROSITE" id="PS50135"/>
    </source>
</evidence>
<dbReference type="InterPro" id="IPR009057">
    <property type="entry name" value="Homeodomain-like_sf"/>
</dbReference>
<feature type="compositionally biased region" description="Polar residues" evidence="11">
    <location>
        <begin position="697"/>
        <end position="710"/>
    </location>
</feature>
<evidence type="ECO:0000259" key="14">
    <source>
        <dbReference type="PROSITE" id="PS50934"/>
    </source>
</evidence>
<evidence type="ECO:0000313" key="18">
    <source>
        <dbReference type="RefSeq" id="XP_008447039.1"/>
    </source>
</evidence>
<feature type="compositionally biased region" description="Basic and acidic residues" evidence="11">
    <location>
        <begin position="727"/>
        <end position="739"/>
    </location>
</feature>
<dbReference type="CDD" id="cd00167">
    <property type="entry name" value="SANT"/>
    <property type="match status" value="1"/>
</dbReference>
<feature type="region of interest" description="Disordered" evidence="11">
    <location>
        <begin position="1"/>
        <end position="82"/>
    </location>
</feature>
<accession>A0A1S3BH30</accession>
<dbReference type="GeneID" id="103489589"/>
<dbReference type="InterPro" id="IPR043145">
    <property type="entry name" value="Znf_ZZ_sf"/>
</dbReference>
<feature type="compositionally biased region" description="Polar residues" evidence="11">
    <location>
        <begin position="1013"/>
        <end position="1026"/>
    </location>
</feature>
<dbReference type="GO" id="GO:0003677">
    <property type="term" value="F:DNA binding"/>
    <property type="evidence" value="ECO:0007669"/>
    <property type="project" value="UniProtKB-KW"/>
</dbReference>
<reference evidence="18" key="2">
    <citation type="submission" date="2025-08" db="UniProtKB">
        <authorList>
            <consortium name="RefSeq"/>
        </authorList>
    </citation>
    <scope>IDENTIFICATION</scope>
    <source>
        <tissue evidence="18">Stem</tissue>
    </source>
</reference>
<dbReference type="InterPro" id="IPR036388">
    <property type="entry name" value="WH-like_DNA-bd_sf"/>
</dbReference>
<feature type="compositionally biased region" description="Basic and acidic residues" evidence="11">
    <location>
        <begin position="833"/>
        <end position="860"/>
    </location>
</feature>
<keyword evidence="2" id="KW-0217">Developmental protein</keyword>
<organism evidence="17 18">
    <name type="scientific">Cucumis melo</name>
    <name type="common">Muskmelon</name>
    <dbReference type="NCBI Taxonomy" id="3656"/>
    <lineage>
        <taxon>Eukaryota</taxon>
        <taxon>Viridiplantae</taxon>
        <taxon>Streptophyta</taxon>
        <taxon>Embryophyta</taxon>
        <taxon>Tracheophyta</taxon>
        <taxon>Spermatophyta</taxon>
        <taxon>Magnoliopsida</taxon>
        <taxon>eudicotyledons</taxon>
        <taxon>Gunneridae</taxon>
        <taxon>Pentapetalae</taxon>
        <taxon>rosids</taxon>
        <taxon>fabids</taxon>
        <taxon>Cucurbitales</taxon>
        <taxon>Cucurbitaceae</taxon>
        <taxon>Benincaseae</taxon>
        <taxon>Cucumis</taxon>
    </lineage>
</organism>
<feature type="compositionally biased region" description="Basic and acidic residues" evidence="11">
    <location>
        <begin position="750"/>
        <end position="763"/>
    </location>
</feature>
<feature type="region of interest" description="Disordered" evidence="11">
    <location>
        <begin position="427"/>
        <end position="500"/>
    </location>
</feature>
<dbReference type="PANTHER" id="PTHR12802">
    <property type="entry name" value="SWI/SNF COMPLEX-RELATED"/>
    <property type="match status" value="1"/>
</dbReference>
<feature type="domain" description="HTH myb-type" evidence="16">
    <location>
        <begin position="367"/>
        <end position="415"/>
    </location>
</feature>
<dbReference type="InterPro" id="IPR032451">
    <property type="entry name" value="SMARCC_C"/>
</dbReference>
<dbReference type="Gene3D" id="1.10.10.60">
    <property type="entry name" value="Homeodomain-like"/>
    <property type="match status" value="1"/>
</dbReference>
<dbReference type="FunFam" id="1.10.10.60:FF:000014">
    <property type="entry name" value="SWI/SNF complex subunit SMARCC2 isoform C"/>
    <property type="match status" value="1"/>
</dbReference>
<evidence type="ECO:0000256" key="1">
    <source>
        <dbReference type="ARBA" id="ARBA00004123"/>
    </source>
</evidence>
<comment type="subcellular location">
    <subcellularLocation>
        <location evidence="1">Nucleus</location>
    </subcellularLocation>
</comment>
<evidence type="ECO:0000259" key="16">
    <source>
        <dbReference type="PROSITE" id="PS51294"/>
    </source>
</evidence>
<dbReference type="PROSITE" id="PS50090">
    <property type="entry name" value="MYB_LIKE"/>
    <property type="match status" value="1"/>
</dbReference>
<evidence type="ECO:0000256" key="10">
    <source>
        <dbReference type="PROSITE-ProRule" id="PRU00228"/>
    </source>
</evidence>
<keyword evidence="4 10" id="KW-0863">Zinc-finger</keyword>
<dbReference type="SUPFAM" id="SSF46689">
    <property type="entry name" value="Homeodomain-like"/>
    <property type="match status" value="2"/>
</dbReference>
<dbReference type="Pfam" id="PF00569">
    <property type="entry name" value="ZZ"/>
    <property type="match status" value="1"/>
</dbReference>
<dbReference type="Pfam" id="PF00249">
    <property type="entry name" value="Myb_DNA-binding"/>
    <property type="match status" value="1"/>
</dbReference>
<dbReference type="PROSITE" id="PS51294">
    <property type="entry name" value="HTH_MYB"/>
    <property type="match status" value="1"/>
</dbReference>
<feature type="compositionally biased region" description="Polar residues" evidence="11">
    <location>
        <begin position="769"/>
        <end position="778"/>
    </location>
</feature>
<feature type="compositionally biased region" description="Basic residues" evidence="11">
    <location>
        <begin position="26"/>
        <end position="37"/>
    </location>
</feature>
<keyword evidence="5" id="KW-0862">Zinc</keyword>
<feature type="region of interest" description="Disordered" evidence="11">
    <location>
        <begin position="950"/>
        <end position="1026"/>
    </location>
</feature>
<evidence type="ECO:0000256" key="3">
    <source>
        <dbReference type="ARBA" id="ARBA00022723"/>
    </source>
</evidence>
<keyword evidence="6" id="KW-0805">Transcription regulation</keyword>
<dbReference type="KEGG" id="cmo:103489589"/>
<dbReference type="CDD" id="cd02336">
    <property type="entry name" value="ZZ_RSC8"/>
    <property type="match status" value="1"/>
</dbReference>
<dbReference type="PROSITE" id="PS50934">
    <property type="entry name" value="SWIRM"/>
    <property type="match status" value="1"/>
</dbReference>
<dbReference type="Pfam" id="PF04433">
    <property type="entry name" value="SWIRM"/>
    <property type="match status" value="1"/>
</dbReference>
<evidence type="ECO:0000256" key="7">
    <source>
        <dbReference type="ARBA" id="ARBA00023125"/>
    </source>
</evidence>
<keyword evidence="7" id="KW-0238">DNA-binding</keyword>
<evidence type="ECO:0000256" key="2">
    <source>
        <dbReference type="ARBA" id="ARBA00022473"/>
    </source>
</evidence>
<evidence type="ECO:0000259" key="15">
    <source>
        <dbReference type="PROSITE" id="PS51293"/>
    </source>
</evidence>
<dbReference type="FunCoup" id="A0A1S3BH30">
    <property type="interactions" value="3081"/>
</dbReference>